<dbReference type="PATRIC" id="fig|1555112.3.peg.2933"/>
<dbReference type="RefSeq" id="WP_068139487.1">
    <property type="nucleotide sequence ID" value="NZ_AP014924.1"/>
</dbReference>
<evidence type="ECO:0000313" key="2">
    <source>
        <dbReference type="Proteomes" id="UP000065807"/>
    </source>
</evidence>
<dbReference type="Pfam" id="PF19620">
    <property type="entry name" value="DUF6125"/>
    <property type="match status" value="1"/>
</dbReference>
<proteinExistence type="predicted"/>
<gene>
    <name evidence="1" type="ORF">LIP_2890</name>
</gene>
<dbReference type="AlphaFoldDB" id="A0A0K2SPI2"/>
<dbReference type="Proteomes" id="UP000065807">
    <property type="component" value="Chromosome"/>
</dbReference>
<sequence length="174" mass="20070">MRSIHDLSNEELVDLLADFAKRWLAHDGLWFQAVEAHHGLDEAIRLDEEAWARFTAIEAGRIRRILDLPEQAGLDGLTGALRFRLYALVNEQEAERVDERTVVFRMKRCRVQEARERKGLPPFPCKSVGLVEYAGFARTLDPRIRTEVLTCPPDPHPPEYYCAWRFTLEPGEQA</sequence>
<organism evidence="1 2">
    <name type="scientific">Limnochorda pilosa</name>
    <dbReference type="NCBI Taxonomy" id="1555112"/>
    <lineage>
        <taxon>Bacteria</taxon>
        <taxon>Bacillati</taxon>
        <taxon>Bacillota</taxon>
        <taxon>Limnochordia</taxon>
        <taxon>Limnochordales</taxon>
        <taxon>Limnochordaceae</taxon>
        <taxon>Limnochorda</taxon>
    </lineage>
</organism>
<dbReference type="KEGG" id="lpil:LIP_2890"/>
<dbReference type="EMBL" id="AP014924">
    <property type="protein sequence ID" value="BAS28719.1"/>
    <property type="molecule type" value="Genomic_DNA"/>
</dbReference>
<dbReference type="OrthoDB" id="9793253at2"/>
<protein>
    <recommendedName>
        <fullName evidence="3">Cytosolic protein</fullName>
    </recommendedName>
</protein>
<reference evidence="2" key="2">
    <citation type="journal article" date="2016" name="Int. J. Syst. Evol. Microbiol.">
        <title>Complete genome sequence and cell structure of Limnochorda pilosa, a Gram-negative spore-former within the phylum Firmicutes.</title>
        <authorList>
            <person name="Watanabe M."/>
            <person name="Kojima H."/>
            <person name="Fukui M."/>
        </authorList>
    </citation>
    <scope>NUCLEOTIDE SEQUENCE [LARGE SCALE GENOMIC DNA]</scope>
    <source>
        <strain evidence="2">HC45</strain>
    </source>
</reference>
<evidence type="ECO:0008006" key="3">
    <source>
        <dbReference type="Google" id="ProtNLM"/>
    </source>
</evidence>
<reference evidence="2" key="1">
    <citation type="submission" date="2015-07" db="EMBL/GenBank/DDBJ databases">
        <title>Complete genome sequence and phylogenetic analysis of Limnochorda pilosa.</title>
        <authorList>
            <person name="Watanabe M."/>
            <person name="Kojima H."/>
            <person name="Fukui M."/>
        </authorList>
    </citation>
    <scope>NUCLEOTIDE SEQUENCE [LARGE SCALE GENOMIC DNA]</scope>
    <source>
        <strain evidence="2">HC45</strain>
    </source>
</reference>
<accession>A0A0K2SPI2</accession>
<keyword evidence="2" id="KW-1185">Reference proteome</keyword>
<evidence type="ECO:0000313" key="1">
    <source>
        <dbReference type="EMBL" id="BAS28719.1"/>
    </source>
</evidence>
<name>A0A0K2SPI2_LIMPI</name>